<feature type="compositionally biased region" description="Basic residues" evidence="6">
    <location>
        <begin position="53"/>
        <end position="66"/>
    </location>
</feature>
<feature type="transmembrane region" description="Helical" evidence="7">
    <location>
        <begin position="358"/>
        <end position="377"/>
    </location>
</feature>
<gene>
    <name evidence="8" type="ordered locus">Ccur_02470</name>
</gene>
<dbReference type="GO" id="GO:0005886">
    <property type="term" value="C:plasma membrane"/>
    <property type="evidence" value="ECO:0007669"/>
    <property type="project" value="UniProtKB-SubCell"/>
</dbReference>
<feature type="transmembrane region" description="Helical" evidence="7">
    <location>
        <begin position="237"/>
        <end position="258"/>
    </location>
</feature>
<dbReference type="KEGG" id="ccu:Ccur_02470"/>
<name>C7MM36_CRYCD</name>
<dbReference type="InterPro" id="IPR050833">
    <property type="entry name" value="Poly_Biosynth_Transport"/>
</dbReference>
<dbReference type="PANTHER" id="PTHR30250:SF11">
    <property type="entry name" value="O-ANTIGEN TRANSPORTER-RELATED"/>
    <property type="match status" value="1"/>
</dbReference>
<accession>C7MM36</accession>
<dbReference type="EMBL" id="CP001682">
    <property type="protein sequence ID" value="ACU93976.1"/>
    <property type="molecule type" value="Genomic_DNA"/>
</dbReference>
<dbReference type="PANTHER" id="PTHR30250">
    <property type="entry name" value="PST FAMILY PREDICTED COLANIC ACID TRANSPORTER"/>
    <property type="match status" value="1"/>
</dbReference>
<keyword evidence="2" id="KW-1003">Cell membrane</keyword>
<protein>
    <submittedName>
        <fullName evidence="8">Membrane protein involved in the export of O-antigen and teichoic acid</fullName>
    </submittedName>
</protein>
<evidence type="ECO:0000256" key="5">
    <source>
        <dbReference type="ARBA" id="ARBA00023136"/>
    </source>
</evidence>
<keyword evidence="4 7" id="KW-1133">Transmembrane helix</keyword>
<reference evidence="8 9" key="1">
    <citation type="journal article" date="2009" name="Stand. Genomic Sci.">
        <title>Complete genome sequence of Cryptobacterium curtum type strain (12-3).</title>
        <authorList>
            <person name="Mavrommatis K."/>
            <person name="Pukall R."/>
            <person name="Rohde C."/>
            <person name="Chen F."/>
            <person name="Sims D."/>
            <person name="Brettin T."/>
            <person name="Kuske C."/>
            <person name="Detter J.C."/>
            <person name="Han C."/>
            <person name="Lapidus A."/>
            <person name="Copeland A."/>
            <person name="Glavina Del Rio T."/>
            <person name="Nolan M."/>
            <person name="Lucas S."/>
            <person name="Tice H."/>
            <person name="Cheng J.F."/>
            <person name="Bruce D."/>
            <person name="Goodwin L."/>
            <person name="Pitluck S."/>
            <person name="Ovchinnikova G."/>
            <person name="Pati A."/>
            <person name="Ivanova N."/>
            <person name="Chen A."/>
            <person name="Palaniappan K."/>
            <person name="Chain P."/>
            <person name="D'haeseleer P."/>
            <person name="Goker M."/>
            <person name="Bristow J."/>
            <person name="Eisen J.A."/>
            <person name="Markowitz V."/>
            <person name="Hugenholtz P."/>
            <person name="Rohde M."/>
            <person name="Klenk H.P."/>
            <person name="Kyrpides N.C."/>
        </authorList>
    </citation>
    <scope>NUCLEOTIDE SEQUENCE [LARGE SCALE GENOMIC DNA]</scope>
    <source>
        <strain evidence="9">ATCC 700683 / DSM 15641 / 12-3</strain>
    </source>
</reference>
<dbReference type="eggNOG" id="COG2244">
    <property type="taxonomic scope" value="Bacteria"/>
</dbReference>
<evidence type="ECO:0000313" key="9">
    <source>
        <dbReference type="Proteomes" id="UP000000954"/>
    </source>
</evidence>
<feature type="transmembrane region" description="Helical" evidence="7">
    <location>
        <begin position="323"/>
        <end position="346"/>
    </location>
</feature>
<feature type="transmembrane region" description="Helical" evidence="7">
    <location>
        <begin position="437"/>
        <end position="462"/>
    </location>
</feature>
<proteinExistence type="predicted"/>
<dbReference type="Proteomes" id="UP000000954">
    <property type="component" value="Chromosome"/>
</dbReference>
<evidence type="ECO:0000256" key="2">
    <source>
        <dbReference type="ARBA" id="ARBA00022475"/>
    </source>
</evidence>
<organism evidence="8 9">
    <name type="scientific">Cryptobacterium curtum (strain ATCC 700683 / DSM 15641 / CCUG 43107 / 12-3)</name>
    <dbReference type="NCBI Taxonomy" id="469378"/>
    <lineage>
        <taxon>Bacteria</taxon>
        <taxon>Bacillati</taxon>
        <taxon>Actinomycetota</taxon>
        <taxon>Coriobacteriia</taxon>
        <taxon>Eggerthellales</taxon>
        <taxon>Eggerthellaceae</taxon>
        <taxon>Cryptobacterium</taxon>
    </lineage>
</organism>
<dbReference type="HOGENOM" id="CLU_032713_1_0_11"/>
<keyword evidence="5 7" id="KW-0472">Membrane</keyword>
<dbReference type="RefSeq" id="WP_012802664.1">
    <property type="nucleotide sequence ID" value="NC_013170.1"/>
</dbReference>
<keyword evidence="9" id="KW-1185">Reference proteome</keyword>
<feature type="compositionally biased region" description="Basic and acidic residues" evidence="6">
    <location>
        <begin position="22"/>
        <end position="52"/>
    </location>
</feature>
<dbReference type="STRING" id="469378.Ccur_02470"/>
<feature type="transmembrane region" description="Helical" evidence="7">
    <location>
        <begin position="295"/>
        <end position="317"/>
    </location>
</feature>
<feature type="transmembrane region" description="Helical" evidence="7">
    <location>
        <begin position="264"/>
        <end position="283"/>
    </location>
</feature>
<feature type="transmembrane region" description="Helical" evidence="7">
    <location>
        <begin position="514"/>
        <end position="533"/>
    </location>
</feature>
<evidence type="ECO:0000313" key="8">
    <source>
        <dbReference type="EMBL" id="ACU93976.1"/>
    </source>
</evidence>
<feature type="transmembrane region" description="Helical" evidence="7">
    <location>
        <begin position="539"/>
        <end position="558"/>
    </location>
</feature>
<feature type="transmembrane region" description="Helical" evidence="7">
    <location>
        <begin position="167"/>
        <end position="191"/>
    </location>
</feature>
<feature type="transmembrane region" description="Helical" evidence="7">
    <location>
        <begin position="482"/>
        <end position="502"/>
    </location>
</feature>
<feature type="region of interest" description="Disordered" evidence="6">
    <location>
        <begin position="1"/>
        <end position="83"/>
    </location>
</feature>
<comment type="subcellular location">
    <subcellularLocation>
        <location evidence="1">Cell membrane</location>
        <topology evidence="1">Multi-pass membrane protein</topology>
    </subcellularLocation>
</comment>
<feature type="compositionally biased region" description="Basic residues" evidence="6">
    <location>
        <begin position="10"/>
        <end position="21"/>
    </location>
</feature>
<evidence type="ECO:0000256" key="6">
    <source>
        <dbReference type="SAM" id="MobiDB-lite"/>
    </source>
</evidence>
<dbReference type="AlphaFoldDB" id="C7MM36"/>
<evidence type="ECO:0000256" key="3">
    <source>
        <dbReference type="ARBA" id="ARBA00022692"/>
    </source>
</evidence>
<keyword evidence="3 7" id="KW-0812">Transmembrane</keyword>
<feature type="transmembrane region" description="Helical" evidence="7">
    <location>
        <begin position="397"/>
        <end position="417"/>
    </location>
</feature>
<evidence type="ECO:0000256" key="7">
    <source>
        <dbReference type="SAM" id="Phobius"/>
    </source>
</evidence>
<evidence type="ECO:0000256" key="1">
    <source>
        <dbReference type="ARBA" id="ARBA00004651"/>
    </source>
</evidence>
<feature type="transmembrane region" description="Helical" evidence="7">
    <location>
        <begin position="197"/>
        <end position="216"/>
    </location>
</feature>
<evidence type="ECO:0000256" key="4">
    <source>
        <dbReference type="ARBA" id="ARBA00022989"/>
    </source>
</evidence>
<sequence>MPNTSDTSRSRRSVRAIRKAAQKRETTRSDDVQIDKTTRDASRGKTTRESSRKQRMIRSGKVRRSKTIQSKTSRSDDEQNGKYASDRFIGSAARYLNEERLANQASYGYFKSSREIEDEQGHRARRQPGRLRKLISDWGDRLLGAVSDKTFSGQEELYDGGRTKLDYVWNTAGLTTWGMVFPLLTIVVTQLSGVEAAGMFSFAFVAGTLLMILANYGARTFQVSDLKEAHSFRDYQINRWITCLLMLLVGWAFCTVRGYDGEMLLMTTCVFIYKMIDGLADVYEGRLQQKDKLYLAGVSQAVRSVAVFILFTLALLITRSIGVAAMVMAVVAVLSFLLVTLPLTLFETPRSGKLSLSGVADLFKQCFPMFIALFLYALVDNMPKFVMEGTLTYDNQLYFSALYFPAQAILLSVGFIYKPLLVRMAEAWVDPDRRSRFDLFIIAFIGIIVGITLFMEFMMSWIGIPIMSVLYGVDFEGFRNLATLMIAAGGITAGIDFLYQVVTVMRHQKSVTQIYLVTFVFSLFIPWMLIHVSGLSGAVIGYLIVMAMLFVMLLMDYVSVRLLYRRHPEDDPAYAELQAAVEARRRTSSRG</sequence>